<dbReference type="Proteomes" id="UP000217154">
    <property type="component" value="Chromosome"/>
</dbReference>
<dbReference type="EMBL" id="CP023284">
    <property type="protein sequence ID" value="ATA53123.1"/>
    <property type="molecule type" value="Genomic_DNA"/>
</dbReference>
<dbReference type="SUPFAM" id="SSF52200">
    <property type="entry name" value="Toll/Interleukin receptor TIR domain"/>
    <property type="match status" value="1"/>
</dbReference>
<dbReference type="Gene3D" id="3.40.50.10140">
    <property type="entry name" value="Toll/interleukin-1 receptor homology (TIR) domain"/>
    <property type="match status" value="1"/>
</dbReference>
<sequence>MAEKLLFLSHIHEESALALLFKEAIESEFGGFVEVFVSSDGTSIPAGSNFLRRIEDGLVSCIGALYLISPMSVKRPWISFELGAVWVRNSISLRADQREIPAIPICHSGMTLGGLPTPINHLNAIQASDSQQLERAFIALQSAVGGKGQLKTDFSTLRERVALFERKYTVGAHLSTALNLMDRRYLKAVLDQCKKIPPDTYIDLNWGLTETEKVRQLQALEKTHLKGLMELKIGGAGFTAGESGALSLTQLNMRIKASLIFDYEQEILVDSKAA</sequence>
<name>A0A250DGM1_9BURK</name>
<organism evidence="1 2">
    <name type="scientific">Variovorax boronicumulans</name>
    <dbReference type="NCBI Taxonomy" id="436515"/>
    <lineage>
        <taxon>Bacteria</taxon>
        <taxon>Pseudomonadati</taxon>
        <taxon>Pseudomonadota</taxon>
        <taxon>Betaproteobacteria</taxon>
        <taxon>Burkholderiales</taxon>
        <taxon>Comamonadaceae</taxon>
        <taxon>Variovorax</taxon>
    </lineage>
</organism>
<evidence type="ECO:0000313" key="1">
    <source>
        <dbReference type="EMBL" id="ATA53123.1"/>
    </source>
</evidence>
<dbReference type="RefSeq" id="WP_095743999.1">
    <property type="nucleotide sequence ID" value="NZ_CP023284.1"/>
</dbReference>
<accession>A0A250DGM1</accession>
<gene>
    <name evidence="1" type="ORF">CKY39_07795</name>
</gene>
<protein>
    <submittedName>
        <fullName evidence="1">Uncharacterized protein</fullName>
    </submittedName>
</protein>
<dbReference type="KEGG" id="vbo:CKY39_07795"/>
<evidence type="ECO:0000313" key="2">
    <source>
        <dbReference type="Proteomes" id="UP000217154"/>
    </source>
</evidence>
<proteinExistence type="predicted"/>
<reference evidence="1 2" key="1">
    <citation type="submission" date="2017-09" db="EMBL/GenBank/DDBJ databases">
        <title>The diverse metabolic capabilities of V. boronicumulans make it an excellent choice for continued studies on novel biodegradation.</title>
        <authorList>
            <person name="Sun S."/>
        </authorList>
    </citation>
    <scope>NUCLEOTIDE SEQUENCE [LARGE SCALE GENOMIC DNA]</scope>
    <source>
        <strain evidence="1 2">J1</strain>
    </source>
</reference>
<dbReference type="InterPro" id="IPR035897">
    <property type="entry name" value="Toll_tir_struct_dom_sf"/>
</dbReference>
<dbReference type="AlphaFoldDB" id="A0A250DGM1"/>